<dbReference type="PANTHER" id="PTHR19848">
    <property type="entry name" value="WD40 REPEAT PROTEIN"/>
    <property type="match status" value="1"/>
</dbReference>
<dbReference type="InterPro" id="IPR027417">
    <property type="entry name" value="P-loop_NTPase"/>
</dbReference>
<evidence type="ECO:0000256" key="3">
    <source>
        <dbReference type="PROSITE-ProRule" id="PRU00221"/>
    </source>
</evidence>
<dbReference type="PROSITE" id="PS00678">
    <property type="entry name" value="WD_REPEATS_1"/>
    <property type="match status" value="2"/>
</dbReference>
<dbReference type="SUPFAM" id="SSF52540">
    <property type="entry name" value="P-loop containing nucleoside triphosphate hydrolases"/>
    <property type="match status" value="1"/>
</dbReference>
<evidence type="ECO:0000259" key="5">
    <source>
        <dbReference type="Pfam" id="PF24883"/>
    </source>
</evidence>
<dbReference type="InterPro" id="IPR056884">
    <property type="entry name" value="NPHP3-like_N"/>
</dbReference>
<feature type="repeat" description="WD" evidence="3">
    <location>
        <begin position="914"/>
        <end position="949"/>
    </location>
</feature>
<dbReference type="InterPro" id="IPR020472">
    <property type="entry name" value="WD40_PAC1"/>
</dbReference>
<dbReference type="Pfam" id="PF00400">
    <property type="entry name" value="WD40"/>
    <property type="match status" value="12"/>
</dbReference>
<evidence type="ECO:0000256" key="4">
    <source>
        <dbReference type="SAM" id="MobiDB-lite"/>
    </source>
</evidence>
<evidence type="ECO:0000313" key="7">
    <source>
        <dbReference type="Proteomes" id="UP000663861"/>
    </source>
</evidence>
<dbReference type="EMBL" id="CAJMWY010000049">
    <property type="protein sequence ID" value="CAE6412246.1"/>
    <property type="molecule type" value="Genomic_DNA"/>
</dbReference>
<feature type="compositionally biased region" description="Polar residues" evidence="4">
    <location>
        <begin position="32"/>
        <end position="42"/>
    </location>
</feature>
<dbReference type="CDD" id="cd00200">
    <property type="entry name" value="WD40"/>
    <property type="match status" value="2"/>
</dbReference>
<dbReference type="InterPro" id="IPR015943">
    <property type="entry name" value="WD40/YVTN_repeat-like_dom_sf"/>
</dbReference>
<evidence type="ECO:0000313" key="6">
    <source>
        <dbReference type="EMBL" id="CAE6412246.1"/>
    </source>
</evidence>
<sequence>MDPGDSAHPTESRFMQRLRKISNHATARRPSFGSNSSPSNAKPHSPLVPLSPPAPPKNDTKSKRNLEPLVHHTTALMAVSGPQVSEIVVTNGTYHAVTPTRENFHQADDGDVTASWTAWSGLKLTLGAVHAVTDMFPPLKLAVGTLLSCFEVAEKVTTNRQHYDEFTSHLSTLADILEEHLHNTKSTDMERCIHTFAGSIEQEVKTISDKSRQSKLRASLNARIDEHDLALSCRRLDAVFHRLQLNVGLYTWSITNDTFVTMILDDMRPAKMAHYNSSLGAEINRRACTDNTRTGIRSQLDQWYRGQALSSSNVFWVWGMPGTGKSTIAYTLARDLERRNQLAATFFCSRSSSDCRDVNRILPTIAYQLAQRSSLYRAALCGILHEDRHSSTQVIHTQYERLIKEPIQKVGPEFPQDLVVVIDALDELKDKTTSGLRCLLEVICQTGVDLPLKFFITSRPEASIKSIPALENGCIHVAQLHQIEISHVKADIELYLEEELKHISPASHDIKQLAEQSGALFIYAATLIRYIRPQEQGIGPINRLKSALAMVPNPTMRPAEMNTLYTALLEGVLDESNDPQEVSDRKLVLWTVIRAMEPLGVETLTRLVGFNSTSRTLLALQALSSVLHIPQDNGIICPLHASLRDFMNWAKGDFNPLSFDSDKHHHLLARHCFRVMKQDLRFNICGLKSSYVMDKEVEGLQYRVENTITPVLFYASRFWGVHLALAHNHNPGQLRDLLFDFLSSRLLYWMEVLNLKLDIGIGEQALLEAFKWLKVCQIAAQSDHLLTATINNEIEGSQASLDGIKLVNDCRNFVAAFTSNPICWATPHIYLSALPLRHRSSLVVDKYRGCIQGFIDPSGVVMERRGVASLATWKAPPATISAFSADTKLIALGCNDYSIAVRDARTGTLLHGPFNGHSNSVSALAFSPNGTLMASGSQDETICIWDLRNNITHTLNPLKGHQSKVNTIAFASRKLMVVSGSEDGNIRVWTSRENKIDDHMAYTLGGHTKSVTSVCFSHDDMYIASCSEDKTVRIWYKAEGTYYTGLQMIEGAATSLNSVVFSPDSTRVVSGTSGGMISIWQAKTGKKLILSFRAHTSSVVCLGFPYHRSGEYFASGSSDGTIAVWDVKNGKMVAGPFEGHVLRISSLSFSPDATRIISSSKDGTIRTWNAFAGIAPPKSPIDHLTFVNAVTFTADDKCIASASSNSTVCVFNASSGALVSGPFRNNNPLPTRAAAFSRDCTRVAFSSGNDGDKLQVCATEDGQHIGMEFEGHRSFICSVAFSSNRKIVATGSDDSSIRLWRAKRHSYHLALLGKLPNIKDLGGPILSLCFSPDGTKIASGCGDASIRVWYAGDGSPVTSFTPSQFESHTGPVTTLTFSPDESQIASGSDDCTIRLRYSHNGQHTVGPLKGHKESTNSIAFSQDGSYIISGSNDHTICIWDVRTGNLVGTPLVGHTAPIRSVAFSRNGKRVVSGSDDSTTRVWNTSDMDQDDPITNLDSPSSPDREVDSGGTYTQVLIFDQFKLTFGRHQQSIMHD</sequence>
<feature type="repeat" description="WD" evidence="3">
    <location>
        <begin position="1092"/>
        <end position="1135"/>
    </location>
</feature>
<dbReference type="InterPro" id="IPR059179">
    <property type="entry name" value="MLKL-like_MCAfunc"/>
</dbReference>
<dbReference type="Gene3D" id="2.130.10.10">
    <property type="entry name" value="YVTN repeat-like/Quinoprotein amine dehydrogenase"/>
    <property type="match status" value="5"/>
</dbReference>
<feature type="repeat" description="WD" evidence="3">
    <location>
        <begin position="958"/>
        <end position="989"/>
    </location>
</feature>
<feature type="region of interest" description="Disordered" evidence="4">
    <location>
        <begin position="1"/>
        <end position="63"/>
    </location>
</feature>
<dbReference type="SUPFAM" id="SSF50978">
    <property type="entry name" value="WD40 repeat-like"/>
    <property type="match status" value="2"/>
</dbReference>
<evidence type="ECO:0000256" key="2">
    <source>
        <dbReference type="ARBA" id="ARBA00022737"/>
    </source>
</evidence>
<keyword evidence="1 3" id="KW-0853">WD repeat</keyword>
<dbReference type="Proteomes" id="UP000663861">
    <property type="component" value="Unassembled WGS sequence"/>
</dbReference>
<dbReference type="PROSITE" id="PS50294">
    <property type="entry name" value="WD_REPEATS_REGION"/>
    <property type="match status" value="11"/>
</dbReference>
<feature type="region of interest" description="Disordered" evidence="4">
    <location>
        <begin position="1468"/>
        <end position="1509"/>
    </location>
</feature>
<proteinExistence type="predicted"/>
<dbReference type="CDD" id="cd21037">
    <property type="entry name" value="MLKL_NTD"/>
    <property type="match status" value="1"/>
</dbReference>
<keyword evidence="2" id="KW-0677">Repeat</keyword>
<dbReference type="Gene3D" id="3.40.50.300">
    <property type="entry name" value="P-loop containing nucleotide triphosphate hydrolases"/>
    <property type="match status" value="1"/>
</dbReference>
<feature type="repeat" description="WD" evidence="3">
    <location>
        <begin position="1269"/>
        <end position="1300"/>
    </location>
</feature>
<evidence type="ECO:0000256" key="1">
    <source>
        <dbReference type="ARBA" id="ARBA00022574"/>
    </source>
</evidence>
<name>A0A8H2WXH0_9AGAM</name>
<accession>A0A8H2WXH0</accession>
<dbReference type="InterPro" id="IPR001680">
    <property type="entry name" value="WD40_rpt"/>
</dbReference>
<feature type="compositionally biased region" description="Polar residues" evidence="4">
    <location>
        <begin position="1474"/>
        <end position="1486"/>
    </location>
</feature>
<feature type="repeat" description="WD" evidence="3">
    <location>
        <begin position="1137"/>
        <end position="1169"/>
    </location>
</feature>
<dbReference type="InterPro" id="IPR036322">
    <property type="entry name" value="WD40_repeat_dom_sf"/>
</dbReference>
<dbReference type="SMART" id="SM00320">
    <property type="entry name" value="WD40"/>
    <property type="match status" value="13"/>
</dbReference>
<reference evidence="6" key="1">
    <citation type="submission" date="2021-01" db="EMBL/GenBank/DDBJ databases">
        <authorList>
            <person name="Kaushik A."/>
        </authorList>
    </citation>
    <scope>NUCLEOTIDE SEQUENCE</scope>
    <source>
        <strain evidence="6">AG4-RS23</strain>
    </source>
</reference>
<dbReference type="PANTHER" id="PTHR19848:SF8">
    <property type="entry name" value="F-BOX AND WD REPEAT DOMAIN CONTAINING 7"/>
    <property type="match status" value="1"/>
</dbReference>
<dbReference type="Pfam" id="PF24883">
    <property type="entry name" value="NPHP3_N"/>
    <property type="match status" value="1"/>
</dbReference>
<organism evidence="6 7">
    <name type="scientific">Rhizoctonia solani</name>
    <dbReference type="NCBI Taxonomy" id="456999"/>
    <lineage>
        <taxon>Eukaryota</taxon>
        <taxon>Fungi</taxon>
        <taxon>Dikarya</taxon>
        <taxon>Basidiomycota</taxon>
        <taxon>Agaricomycotina</taxon>
        <taxon>Agaricomycetes</taxon>
        <taxon>Cantharellales</taxon>
        <taxon>Ceratobasidiaceae</taxon>
        <taxon>Rhizoctonia</taxon>
    </lineage>
</organism>
<feature type="repeat" description="WD" evidence="3">
    <location>
        <begin position="1049"/>
        <end position="1090"/>
    </location>
</feature>
<feature type="repeat" description="WD" evidence="3">
    <location>
        <begin position="1365"/>
        <end position="1395"/>
    </location>
</feature>
<feature type="repeat" description="WD" evidence="3">
    <location>
        <begin position="1318"/>
        <end position="1359"/>
    </location>
</feature>
<feature type="repeat" description="WD" evidence="3">
    <location>
        <begin position="1408"/>
        <end position="1449"/>
    </location>
</feature>
<dbReference type="PRINTS" id="PR00320">
    <property type="entry name" value="GPROTEINBRPT"/>
</dbReference>
<protein>
    <recommendedName>
        <fullName evidence="5">Nephrocystin 3-like N-terminal domain-containing protein</fullName>
    </recommendedName>
</protein>
<feature type="domain" description="Nephrocystin 3-like N-terminal" evidence="5">
    <location>
        <begin position="299"/>
        <end position="459"/>
    </location>
</feature>
<comment type="caution">
    <text evidence="6">The sequence shown here is derived from an EMBL/GenBank/DDBJ whole genome shotgun (WGS) entry which is preliminary data.</text>
</comment>
<dbReference type="InterPro" id="IPR019775">
    <property type="entry name" value="WD40_repeat_CS"/>
</dbReference>
<feature type="repeat" description="WD" evidence="3">
    <location>
        <begin position="1004"/>
        <end position="1035"/>
    </location>
</feature>
<dbReference type="PROSITE" id="PS50082">
    <property type="entry name" value="WD_REPEATS_2"/>
    <property type="match status" value="11"/>
</dbReference>
<gene>
    <name evidence="6" type="ORF">RDB_LOCUS3180</name>
</gene>
<feature type="repeat" description="WD" evidence="3">
    <location>
        <begin position="1451"/>
        <end position="1483"/>
    </location>
</feature>